<dbReference type="AlphaFoldDB" id="A0A2V0QA93"/>
<comment type="caution">
    <text evidence="1">The sequence shown here is derived from an EMBL/GenBank/DDBJ whole genome shotgun (WGS) entry which is preliminary data.</text>
</comment>
<accession>A0A2V0QA93</accession>
<organism evidence="1 2">
    <name type="scientific">Pseudomonas syringae pv. actinidiae</name>
    <dbReference type="NCBI Taxonomy" id="103796"/>
    <lineage>
        <taxon>Bacteria</taxon>
        <taxon>Pseudomonadati</taxon>
        <taxon>Pseudomonadota</taxon>
        <taxon>Gammaproteobacteria</taxon>
        <taxon>Pseudomonadales</taxon>
        <taxon>Pseudomonadaceae</taxon>
        <taxon>Pseudomonas</taxon>
        <taxon>Pseudomonas syringae</taxon>
    </lineage>
</organism>
<gene>
    <name evidence="1" type="ORF">KPSA1_03419</name>
</gene>
<dbReference type="EMBL" id="BGJZ01000145">
    <property type="protein sequence ID" value="GBH10013.1"/>
    <property type="molecule type" value="Genomic_DNA"/>
</dbReference>
<evidence type="ECO:0000313" key="1">
    <source>
        <dbReference type="EMBL" id="GBH10013.1"/>
    </source>
</evidence>
<evidence type="ECO:0000313" key="2">
    <source>
        <dbReference type="Proteomes" id="UP000247480"/>
    </source>
</evidence>
<sequence>MLEAAWRSSHLSVEDTATQRHDFCQEFVIPLLSPVAFNPDIRLRTSVRI</sequence>
<dbReference type="Proteomes" id="UP000247480">
    <property type="component" value="Unassembled WGS sequence"/>
</dbReference>
<proteinExistence type="predicted"/>
<reference evidence="1 2" key="1">
    <citation type="submission" date="2018-04" db="EMBL/GenBank/DDBJ databases">
        <title>Draft genome sequence of Pseudomonas syringae pv. actinidiae biovar 1 strains isolated from kiwifruit in Kagawa prefecture.</title>
        <authorList>
            <person name="Tabuchi M."/>
            <person name="Saito M."/>
            <person name="Fujiwara S."/>
            <person name="Sasa N."/>
            <person name="Akimitsu K."/>
            <person name="Gomi K."/>
            <person name="Konishi-Sugita S."/>
            <person name="Hamano K."/>
            <person name="Kataoka I."/>
        </authorList>
    </citation>
    <scope>NUCLEOTIDE SEQUENCE [LARGE SCALE GENOMIC DNA]</scope>
    <source>
        <strain evidence="1 2">MAFF212206</strain>
    </source>
</reference>
<name>A0A2V0QA93_PSESF</name>
<protein>
    <submittedName>
        <fullName evidence="1">Uncharacterized protein</fullName>
    </submittedName>
</protein>